<dbReference type="Proteomes" id="UP001183604">
    <property type="component" value="Unassembled WGS sequence"/>
</dbReference>
<gene>
    <name evidence="1" type="ORF">J2S69_000541</name>
</gene>
<comment type="caution">
    <text evidence="1">The sequence shown here is derived from an EMBL/GenBank/DDBJ whole genome shotgun (WGS) entry which is preliminary data.</text>
</comment>
<proteinExistence type="predicted"/>
<keyword evidence="2" id="KW-1185">Reference proteome</keyword>
<name>A0ABU2AK65_9ACTN</name>
<sequence length="92" mass="10107">MNARTMRNKNTHTARLHLSPLPSESRIEVDGRELLGVRDVRIHAEPNGAPTLELELVTYEIEVDGELQTTITTPAHETLIALGWTPPAGTDA</sequence>
<reference evidence="1 2" key="1">
    <citation type="submission" date="2023-07" db="EMBL/GenBank/DDBJ databases">
        <title>Sequencing the genomes of 1000 actinobacteria strains.</title>
        <authorList>
            <person name="Klenk H.-P."/>
        </authorList>
    </citation>
    <scope>NUCLEOTIDE SEQUENCE [LARGE SCALE GENOMIC DNA]</scope>
    <source>
        <strain evidence="1 2">DSM 44724</strain>
    </source>
</reference>
<dbReference type="EMBL" id="JAVDYD010000001">
    <property type="protein sequence ID" value="MDR7336822.1"/>
    <property type="molecule type" value="Genomic_DNA"/>
</dbReference>
<protein>
    <submittedName>
        <fullName evidence="1">Uncharacterized protein</fullName>
    </submittedName>
</protein>
<accession>A0ABU2AK65</accession>
<dbReference type="RefSeq" id="WP_310283798.1">
    <property type="nucleotide sequence ID" value="NZ_BAAAOM010000002.1"/>
</dbReference>
<evidence type="ECO:0000313" key="2">
    <source>
        <dbReference type="Proteomes" id="UP001183604"/>
    </source>
</evidence>
<evidence type="ECO:0000313" key="1">
    <source>
        <dbReference type="EMBL" id="MDR7336822.1"/>
    </source>
</evidence>
<organism evidence="1 2">
    <name type="scientific">Glycomyces lechevalierae</name>
    <dbReference type="NCBI Taxonomy" id="256034"/>
    <lineage>
        <taxon>Bacteria</taxon>
        <taxon>Bacillati</taxon>
        <taxon>Actinomycetota</taxon>
        <taxon>Actinomycetes</taxon>
        <taxon>Glycomycetales</taxon>
        <taxon>Glycomycetaceae</taxon>
        <taxon>Glycomyces</taxon>
    </lineage>
</organism>